<name>A0A9Q0X5Z5_9SAUR</name>
<dbReference type="InterPro" id="IPR050163">
    <property type="entry name" value="Apolipoprotein_A1/A4/E"/>
</dbReference>
<keyword evidence="1" id="KW-0175">Coiled coil</keyword>
<dbReference type="SUPFAM" id="SSF58113">
    <property type="entry name" value="Apolipoprotein A-I"/>
    <property type="match status" value="1"/>
</dbReference>
<feature type="signal peptide" evidence="2">
    <location>
        <begin position="1"/>
        <end position="18"/>
    </location>
</feature>
<comment type="caution">
    <text evidence="3">The sequence shown here is derived from an EMBL/GenBank/DDBJ whole genome shotgun (WGS) entry which is preliminary data.</text>
</comment>
<dbReference type="AlphaFoldDB" id="A0A9Q0X5Z5"/>
<evidence type="ECO:0000313" key="3">
    <source>
        <dbReference type="EMBL" id="KAJ7303976.1"/>
    </source>
</evidence>
<protein>
    <recommendedName>
        <fullName evidence="5">Apolipoprotein A-I</fullName>
    </recommendedName>
</protein>
<keyword evidence="2" id="KW-0732">Signal</keyword>
<keyword evidence="4" id="KW-1185">Reference proteome</keyword>
<feature type="chain" id="PRO_5040163755" description="Apolipoprotein A-I" evidence="2">
    <location>
        <begin position="19"/>
        <end position="240"/>
    </location>
</feature>
<evidence type="ECO:0000256" key="1">
    <source>
        <dbReference type="SAM" id="Coils"/>
    </source>
</evidence>
<dbReference type="OrthoDB" id="9048614at2759"/>
<organism evidence="3 4">
    <name type="scientific">Phrynocephalus forsythii</name>
    <dbReference type="NCBI Taxonomy" id="171643"/>
    <lineage>
        <taxon>Eukaryota</taxon>
        <taxon>Metazoa</taxon>
        <taxon>Chordata</taxon>
        <taxon>Craniata</taxon>
        <taxon>Vertebrata</taxon>
        <taxon>Euteleostomi</taxon>
        <taxon>Lepidosauria</taxon>
        <taxon>Squamata</taxon>
        <taxon>Bifurcata</taxon>
        <taxon>Unidentata</taxon>
        <taxon>Episquamata</taxon>
        <taxon>Toxicofera</taxon>
        <taxon>Iguania</taxon>
        <taxon>Acrodonta</taxon>
        <taxon>Agamidae</taxon>
        <taxon>Agaminae</taxon>
        <taxon>Phrynocephalus</taxon>
    </lineage>
</organism>
<evidence type="ECO:0000313" key="4">
    <source>
        <dbReference type="Proteomes" id="UP001142489"/>
    </source>
</evidence>
<dbReference type="Gene3D" id="1.20.5.1230">
    <property type="entry name" value="Apolipoprotein A-I"/>
    <property type="match status" value="1"/>
</dbReference>
<dbReference type="Gene3D" id="1.20.120.20">
    <property type="entry name" value="Apolipoprotein"/>
    <property type="match status" value="1"/>
</dbReference>
<reference evidence="3" key="1">
    <citation type="journal article" date="2023" name="DNA Res.">
        <title>Chromosome-level genome assembly of Phrynocephalus forsythii using third-generation DNA sequencing and Hi-C analysis.</title>
        <authorList>
            <person name="Qi Y."/>
            <person name="Zhao W."/>
            <person name="Zhao Y."/>
            <person name="Niu C."/>
            <person name="Cao S."/>
            <person name="Zhang Y."/>
        </authorList>
    </citation>
    <scope>NUCLEOTIDE SEQUENCE</scope>
    <source>
        <tissue evidence="3">Muscle</tissue>
    </source>
</reference>
<dbReference type="Proteomes" id="UP001142489">
    <property type="component" value="Unassembled WGS sequence"/>
</dbReference>
<proteinExistence type="predicted"/>
<evidence type="ECO:0000256" key="2">
    <source>
        <dbReference type="SAM" id="SignalP"/>
    </source>
</evidence>
<dbReference type="PANTHER" id="PTHR18976:SF34">
    <property type="entry name" value="LIPID-BINDING PROTEIN"/>
    <property type="match status" value="1"/>
</dbReference>
<dbReference type="PANTHER" id="PTHR18976">
    <property type="entry name" value="APOLIPOPROTEIN"/>
    <property type="match status" value="1"/>
</dbReference>
<gene>
    <name evidence="3" type="ORF">JRQ81_011492</name>
</gene>
<accession>A0A9Q0X5Z5</accession>
<sequence>MKFFIITLALATLAGSQAATLPDEPYPRLEELKQELQEYLRNISRTVNEKIDYINSLEIGQSIMDQLCDGYEEVKRRVRKLETELPPEVTQAYNQVVAVSLSVVEKGLNALHGLKRRVTPATNKLTESFYSLVMPYANSVLEKVEKYTEAMSRVVADKTEKLKNPELMEKLRRQLDELRSQLAPYSGKLQSQLEKFQASLEPYADRTQERFNLGVRRIKQALKAYLTPMLEALRKCAQGL</sequence>
<feature type="coiled-coil region" evidence="1">
    <location>
        <begin position="29"/>
        <end position="84"/>
    </location>
</feature>
<dbReference type="EMBL" id="JAPFRF010000023">
    <property type="protein sequence ID" value="KAJ7303976.1"/>
    <property type="molecule type" value="Genomic_DNA"/>
</dbReference>
<evidence type="ECO:0008006" key="5">
    <source>
        <dbReference type="Google" id="ProtNLM"/>
    </source>
</evidence>